<evidence type="ECO:0000313" key="3">
    <source>
        <dbReference type="EMBL" id="RXV73812.1"/>
    </source>
</evidence>
<gene>
    <name evidence="3" type="ORF">D1006_16730</name>
</gene>
<dbReference type="PANTHER" id="PTHR36582:SF2">
    <property type="entry name" value="ANTITOXIN PARD"/>
    <property type="match status" value="1"/>
</dbReference>
<dbReference type="PANTHER" id="PTHR36582">
    <property type="entry name" value="ANTITOXIN PARD"/>
    <property type="match status" value="1"/>
</dbReference>
<evidence type="ECO:0000256" key="1">
    <source>
        <dbReference type="ARBA" id="ARBA00008580"/>
    </source>
</evidence>
<dbReference type="InterPro" id="IPR010985">
    <property type="entry name" value="Ribbon_hlx_hlx"/>
</dbReference>
<dbReference type="Pfam" id="PF03693">
    <property type="entry name" value="ParD_antitoxin"/>
    <property type="match status" value="1"/>
</dbReference>
<sequence length="81" mass="8751">MSRNISVSLGDHFAEFVDAQVQSGRYGSASDVVRAGLRLLESHETQMRTLQEALKAGEASGGPQPFDSEAFLVRMRTTHGG</sequence>
<comment type="caution">
    <text evidence="3">The sequence shown here is derived from an EMBL/GenBank/DDBJ whole genome shotgun (WGS) entry which is preliminary data.</text>
</comment>
<dbReference type="OrthoDB" id="9815501at2"/>
<name>A0A4Q2AT92_9BURK</name>
<dbReference type="AlphaFoldDB" id="A0A4Q2AT92"/>
<accession>A0A4Q2AT92</accession>
<organism evidence="3 4">
    <name type="scientific">Burkholderia stabilis</name>
    <dbReference type="NCBI Taxonomy" id="95485"/>
    <lineage>
        <taxon>Bacteria</taxon>
        <taxon>Pseudomonadati</taxon>
        <taxon>Pseudomonadota</taxon>
        <taxon>Betaproteobacteria</taxon>
        <taxon>Burkholderiales</taxon>
        <taxon>Burkholderiaceae</taxon>
        <taxon>Burkholderia</taxon>
        <taxon>Burkholderia cepacia complex</taxon>
    </lineage>
</organism>
<dbReference type="InterPro" id="IPR022789">
    <property type="entry name" value="ParD"/>
</dbReference>
<comment type="similarity">
    <text evidence="1">Belongs to the ParD antitoxin family.</text>
</comment>
<keyword evidence="2" id="KW-1277">Toxin-antitoxin system</keyword>
<dbReference type="GO" id="GO:0006355">
    <property type="term" value="P:regulation of DNA-templated transcription"/>
    <property type="evidence" value="ECO:0007669"/>
    <property type="project" value="InterPro"/>
</dbReference>
<evidence type="ECO:0000256" key="2">
    <source>
        <dbReference type="ARBA" id="ARBA00022649"/>
    </source>
</evidence>
<dbReference type="Proteomes" id="UP000289650">
    <property type="component" value="Unassembled WGS sequence"/>
</dbReference>
<dbReference type="SUPFAM" id="SSF47598">
    <property type="entry name" value="Ribbon-helix-helix"/>
    <property type="match status" value="1"/>
</dbReference>
<dbReference type="CDD" id="cd22231">
    <property type="entry name" value="RHH_NikR_HicB-like"/>
    <property type="match status" value="1"/>
</dbReference>
<reference evidence="3 4" key="1">
    <citation type="submission" date="2018-08" db="EMBL/GenBank/DDBJ databases">
        <title>Mountain-cultivated ginseng endophyte, Burkholderia stabilis and its activity against ginseng root rot disease.</title>
        <authorList>
            <person name="Tapan Kumar M."/>
            <person name="Bae H."/>
            <person name="Shanmugam G."/>
            <person name="Jeon J."/>
        </authorList>
    </citation>
    <scope>NUCLEOTIDE SEQUENCE [LARGE SCALE GENOMIC DNA]</scope>
    <source>
        <strain evidence="3 4">EB159</strain>
    </source>
</reference>
<dbReference type="InterPro" id="IPR038296">
    <property type="entry name" value="ParD_sf"/>
</dbReference>
<proteinExistence type="inferred from homology"/>
<dbReference type="RefSeq" id="WP_129514541.1">
    <property type="nucleotide sequence ID" value="NZ_QWEX01000001.1"/>
</dbReference>
<protein>
    <submittedName>
        <fullName evidence="3">Type II toxin-antitoxin system ParD family antitoxin</fullName>
    </submittedName>
</protein>
<dbReference type="NCBIfam" id="TIGR02606">
    <property type="entry name" value="antidote_CC2985"/>
    <property type="match status" value="1"/>
</dbReference>
<dbReference type="EMBL" id="QWEX01000001">
    <property type="protein sequence ID" value="RXV73812.1"/>
    <property type="molecule type" value="Genomic_DNA"/>
</dbReference>
<evidence type="ECO:0000313" key="4">
    <source>
        <dbReference type="Proteomes" id="UP000289650"/>
    </source>
</evidence>
<dbReference type="Gene3D" id="6.10.10.120">
    <property type="entry name" value="Antitoxin ParD1-like"/>
    <property type="match status" value="1"/>
</dbReference>